<dbReference type="KEGG" id="bpdz:BBN53_18395"/>
<evidence type="ECO:0000313" key="5">
    <source>
        <dbReference type="Proteomes" id="UP000053096"/>
    </source>
</evidence>
<keyword evidence="1" id="KW-0732">Signal</keyword>
<name>A0A0J6C652_9BORD</name>
<dbReference type="AlphaFoldDB" id="A0A0J6C652"/>
<organism evidence="4 5">
    <name type="scientific">Bordetella pseudohinzii</name>
    <dbReference type="NCBI Taxonomy" id="1331258"/>
    <lineage>
        <taxon>Bacteria</taxon>
        <taxon>Pseudomonadati</taxon>
        <taxon>Pseudomonadota</taxon>
        <taxon>Betaproteobacteria</taxon>
        <taxon>Burkholderiales</taxon>
        <taxon>Alcaligenaceae</taxon>
        <taxon>Bordetella</taxon>
    </lineage>
</organism>
<dbReference type="Gene3D" id="2.40.128.270">
    <property type="match status" value="1"/>
</dbReference>
<accession>A0A0M7GY12</accession>
<dbReference type="Pfam" id="PF03724">
    <property type="entry name" value="META"/>
    <property type="match status" value="1"/>
</dbReference>
<evidence type="ECO:0000313" key="4">
    <source>
        <dbReference type="EMBL" id="CUJ01469.1"/>
    </source>
</evidence>
<dbReference type="PANTHER" id="PTHR35535:SF2">
    <property type="entry name" value="DUF306 DOMAIN-CONTAINING PROTEIN"/>
    <property type="match status" value="1"/>
</dbReference>
<dbReference type="EMBL" id="CYTV01000010">
    <property type="protein sequence ID" value="CUJ01469.1"/>
    <property type="molecule type" value="Genomic_DNA"/>
</dbReference>
<sequence>MFLNSLPRAVLCAGLLAALAGCATQTGQARPEGAAAARATTSADSLAQTRWELTGWVDALGNRRNIPHGDNGEPISLTFLADGKRYAVRGFSGCNRYNGTYRLEAGKLSITAPASTRMACPDPRRAQLELDYLRALADIRSFTLDASGAPRHLTFNVATGDVLDFTRRQDPPTP</sequence>
<dbReference type="PANTHER" id="PTHR35535">
    <property type="entry name" value="HEAT SHOCK PROTEIN HSLJ"/>
    <property type="match status" value="1"/>
</dbReference>
<protein>
    <submittedName>
        <fullName evidence="4">META domain</fullName>
    </submittedName>
</protein>
<evidence type="ECO:0000313" key="6">
    <source>
        <dbReference type="Proteomes" id="UP000092950"/>
    </source>
</evidence>
<proteinExistence type="predicted"/>
<dbReference type="OrthoDB" id="423130at2"/>
<feature type="domain" description="DUF306" evidence="2">
    <location>
        <begin position="45"/>
        <end position="164"/>
    </location>
</feature>
<feature type="chain" id="PRO_5005268616" evidence="1">
    <location>
        <begin position="24"/>
        <end position="174"/>
    </location>
</feature>
<dbReference type="InterPro" id="IPR038670">
    <property type="entry name" value="HslJ-like_sf"/>
</dbReference>
<dbReference type="EMBL" id="CP016440">
    <property type="protein sequence ID" value="ANY17681.1"/>
    <property type="molecule type" value="Genomic_DNA"/>
</dbReference>
<keyword evidence="6" id="KW-1185">Reference proteome</keyword>
<reference evidence="4 5" key="1">
    <citation type="submission" date="2015-09" db="EMBL/GenBank/DDBJ databases">
        <authorList>
            <person name="Jackson K.R."/>
            <person name="Lunt B.L."/>
            <person name="Fisher J.N.B."/>
            <person name="Gardner A.V."/>
            <person name="Bailey M.E."/>
            <person name="Deus L.M."/>
            <person name="Earl A.S."/>
            <person name="Gibby P.D."/>
            <person name="Hartmann K.A."/>
            <person name="Liu J.E."/>
            <person name="Manci A.M."/>
            <person name="Nielsen D.A."/>
            <person name="Solomon M.B."/>
            <person name="Breakwell D.P."/>
            <person name="Burnett S.H."/>
            <person name="Grose J.H."/>
        </authorList>
    </citation>
    <scope>NUCLEOTIDE SEQUENCE [LARGE SCALE GENOMIC DNA]</scope>
    <source>
        <strain evidence="4 5">2789STDY5608636</strain>
    </source>
</reference>
<feature type="signal peptide" evidence="1">
    <location>
        <begin position="1"/>
        <end position="23"/>
    </location>
</feature>
<dbReference type="InterPro" id="IPR005184">
    <property type="entry name" value="DUF306_Meta_HslJ"/>
</dbReference>
<dbReference type="InterPro" id="IPR053147">
    <property type="entry name" value="Hsp_HslJ-like"/>
</dbReference>
<accession>A0A0J6C652</accession>
<dbReference type="Proteomes" id="UP000053096">
    <property type="component" value="Unassembled WGS sequence"/>
</dbReference>
<dbReference type="RefSeq" id="WP_043214075.1">
    <property type="nucleotide sequence ID" value="NZ_CAJGUP010000106.1"/>
</dbReference>
<gene>
    <name evidence="3" type="ORF">BBN53_18395</name>
    <name evidence="4" type="ORF">ERS370011_03318</name>
</gene>
<evidence type="ECO:0000259" key="2">
    <source>
        <dbReference type="Pfam" id="PF03724"/>
    </source>
</evidence>
<evidence type="ECO:0000256" key="1">
    <source>
        <dbReference type="SAM" id="SignalP"/>
    </source>
</evidence>
<dbReference type="Proteomes" id="UP000092950">
    <property type="component" value="Chromosome"/>
</dbReference>
<evidence type="ECO:0000313" key="3">
    <source>
        <dbReference type="EMBL" id="ANY17681.1"/>
    </source>
</evidence>
<reference evidence="3 6" key="2">
    <citation type="submission" date="2016-07" db="EMBL/GenBank/DDBJ databases">
        <title>Complete genome sequences of Bordetella pseudohinzii.</title>
        <authorList>
            <person name="Spilker T."/>
            <person name="Darrah R."/>
            <person name="LiPuma J.J."/>
        </authorList>
    </citation>
    <scope>NUCLEOTIDE SEQUENCE [LARGE SCALE GENOMIC DNA]</scope>
    <source>
        <strain evidence="3 6">HI4681</strain>
    </source>
</reference>